<keyword evidence="2" id="KW-1185">Reference proteome</keyword>
<comment type="caution">
    <text evidence="1">The sequence shown here is derived from an EMBL/GenBank/DDBJ whole genome shotgun (WGS) entry which is preliminary data.</text>
</comment>
<dbReference type="AlphaFoldDB" id="A0A9K3GIG3"/>
<protein>
    <submittedName>
        <fullName evidence="1">Uncharacterized protein</fullName>
    </submittedName>
</protein>
<accession>A0A9K3GIG3</accession>
<organism evidence="1 2">
    <name type="scientific">Kipferlia bialata</name>
    <dbReference type="NCBI Taxonomy" id="797122"/>
    <lineage>
        <taxon>Eukaryota</taxon>
        <taxon>Metamonada</taxon>
        <taxon>Carpediemonas-like organisms</taxon>
        <taxon>Kipferlia</taxon>
    </lineage>
</organism>
<evidence type="ECO:0000313" key="2">
    <source>
        <dbReference type="Proteomes" id="UP000265618"/>
    </source>
</evidence>
<reference evidence="1 2" key="1">
    <citation type="journal article" date="2018" name="PLoS ONE">
        <title>The draft genome of Kipferlia bialata reveals reductive genome evolution in fornicate parasites.</title>
        <authorList>
            <person name="Tanifuji G."/>
            <person name="Takabayashi S."/>
            <person name="Kume K."/>
            <person name="Takagi M."/>
            <person name="Nakayama T."/>
            <person name="Kamikawa R."/>
            <person name="Inagaki Y."/>
            <person name="Hashimoto T."/>
        </authorList>
    </citation>
    <scope>NUCLEOTIDE SEQUENCE [LARGE SCALE GENOMIC DNA]</scope>
    <source>
        <strain evidence="1">NY0173</strain>
    </source>
</reference>
<dbReference type="EMBL" id="BDIP01001064">
    <property type="protein sequence ID" value="GIQ83475.1"/>
    <property type="molecule type" value="Genomic_DNA"/>
</dbReference>
<name>A0A9K3GIG3_9EUKA</name>
<gene>
    <name evidence="1" type="ORF">KIPB_004804</name>
</gene>
<proteinExistence type="predicted"/>
<evidence type="ECO:0000313" key="1">
    <source>
        <dbReference type="EMBL" id="GIQ83475.1"/>
    </source>
</evidence>
<dbReference type="Proteomes" id="UP000265618">
    <property type="component" value="Unassembled WGS sequence"/>
</dbReference>
<sequence length="235" mass="26281">MNQHYTELSASREAEGALQAKVSSVRHEIVVAFHALDNGKISPAQFYAEMKDLGVYMTESSRRLITDFKYSGNLVFQSLFKAMCTPDEGYIKEYAVNAGIDVQPPVTEVEARYERPAPPQERDSTTRSERVRSIMTTFCDGHMRPEEAARSLGALDLTVSDELTRVMNRHFQTSCSSFREMMHLITIANEEAGAGTGKPLVSVRHAPLDQCVSPQSEKVQRDIVGKGVRDSISWF</sequence>